<comment type="caution">
    <text evidence="2">The sequence shown here is derived from an EMBL/GenBank/DDBJ whole genome shotgun (WGS) entry which is preliminary data.</text>
</comment>
<dbReference type="InterPro" id="IPR012296">
    <property type="entry name" value="Nuclease_put_TT1808"/>
</dbReference>
<dbReference type="RefSeq" id="WP_123553225.1">
    <property type="nucleotide sequence ID" value="NZ_RJVJ01000001.1"/>
</dbReference>
<dbReference type="Gene3D" id="3.90.1570.10">
    <property type="entry name" value="tt1808, chain A"/>
    <property type="match status" value="1"/>
</dbReference>
<dbReference type="SUPFAM" id="SSF52980">
    <property type="entry name" value="Restriction endonuclease-like"/>
    <property type="match status" value="1"/>
</dbReference>
<dbReference type="OrthoDB" id="4537149at2"/>
<name>A0A8G1UEE5_9ACTN</name>
<evidence type="ECO:0000313" key="3">
    <source>
        <dbReference type="Proteomes" id="UP000267408"/>
    </source>
</evidence>
<evidence type="ECO:0000313" key="2">
    <source>
        <dbReference type="EMBL" id="ROR42460.1"/>
    </source>
</evidence>
<dbReference type="InterPro" id="IPR011335">
    <property type="entry name" value="Restrct_endonuc-II-like"/>
</dbReference>
<protein>
    <submittedName>
        <fullName evidence="2">Uma2 family endonuclease</fullName>
    </submittedName>
</protein>
<dbReference type="GO" id="GO:0004519">
    <property type="term" value="F:endonuclease activity"/>
    <property type="evidence" value="ECO:0007669"/>
    <property type="project" value="UniProtKB-KW"/>
</dbReference>
<keyword evidence="2" id="KW-0540">Nuclease</keyword>
<keyword evidence="2" id="KW-0255">Endonuclease</keyword>
<organism evidence="2 3">
    <name type="scientific">Kitasatospora cineracea</name>
    <dbReference type="NCBI Taxonomy" id="88074"/>
    <lineage>
        <taxon>Bacteria</taxon>
        <taxon>Bacillati</taxon>
        <taxon>Actinomycetota</taxon>
        <taxon>Actinomycetes</taxon>
        <taxon>Kitasatosporales</taxon>
        <taxon>Streptomycetaceae</taxon>
        <taxon>Kitasatospora</taxon>
    </lineage>
</organism>
<dbReference type="AlphaFoldDB" id="A0A8G1UEE5"/>
<gene>
    <name evidence="2" type="ORF">EDD39_0580</name>
</gene>
<feature type="domain" description="Putative restriction endonuclease" evidence="1">
    <location>
        <begin position="13"/>
        <end position="183"/>
    </location>
</feature>
<dbReference type="Proteomes" id="UP000267408">
    <property type="component" value="Unassembled WGS sequence"/>
</dbReference>
<reference evidence="2 3" key="1">
    <citation type="submission" date="2018-11" db="EMBL/GenBank/DDBJ databases">
        <title>Sequencing the genomes of 1000 actinobacteria strains.</title>
        <authorList>
            <person name="Klenk H.-P."/>
        </authorList>
    </citation>
    <scope>NUCLEOTIDE SEQUENCE [LARGE SCALE GENOMIC DNA]</scope>
    <source>
        <strain evidence="2 3">DSM 44780</strain>
    </source>
</reference>
<keyword evidence="2" id="KW-0378">Hydrolase</keyword>
<dbReference type="PANTHER" id="PTHR35400:SF3">
    <property type="entry name" value="SLL1072 PROTEIN"/>
    <property type="match status" value="1"/>
</dbReference>
<dbReference type="Pfam" id="PF05685">
    <property type="entry name" value="Uma2"/>
    <property type="match status" value="1"/>
</dbReference>
<accession>A0A8G1UEE5</accession>
<dbReference type="CDD" id="cd06260">
    <property type="entry name" value="DUF820-like"/>
    <property type="match status" value="1"/>
</dbReference>
<dbReference type="EMBL" id="RJVJ01000001">
    <property type="protein sequence ID" value="ROR42460.1"/>
    <property type="molecule type" value="Genomic_DNA"/>
</dbReference>
<proteinExistence type="predicted"/>
<sequence>MTAVENRPQMLTEEFERIAQAAEREGVRMEFVHGRIGVKAVPDGDHMEIIRWVMKQCMQQRPDLWLYPECGLRVETYRKGNAKPDGVLAPEGSLAGQGEWVDADRVVMVVEVTSYDSDTDRGDRDEKPRAYAETGIPVYLLVDRDSCEVLVHSEPEDGRYVSLVRRPFGKPAVLPDPVGITLDTEPLKAWVR</sequence>
<dbReference type="PANTHER" id="PTHR35400">
    <property type="entry name" value="SLR1083 PROTEIN"/>
    <property type="match status" value="1"/>
</dbReference>
<evidence type="ECO:0000259" key="1">
    <source>
        <dbReference type="Pfam" id="PF05685"/>
    </source>
</evidence>
<dbReference type="InterPro" id="IPR008538">
    <property type="entry name" value="Uma2"/>
</dbReference>